<dbReference type="InterPro" id="IPR023753">
    <property type="entry name" value="FAD/NAD-binding_dom"/>
</dbReference>
<dbReference type="PROSITE" id="PS00573">
    <property type="entry name" value="PYRIDINE_REDOX_2"/>
    <property type="match status" value="1"/>
</dbReference>
<feature type="domain" description="FAD/NAD(P)-binding" evidence="10">
    <location>
        <begin position="15"/>
        <end position="305"/>
    </location>
</feature>
<comment type="subunit">
    <text evidence="7">Homodimer.</text>
</comment>
<proteinExistence type="inferred from homology"/>
<evidence type="ECO:0000256" key="2">
    <source>
        <dbReference type="ARBA" id="ARBA00022827"/>
    </source>
</evidence>
<keyword evidence="2 7" id="KW-0274">FAD</keyword>
<evidence type="ECO:0000256" key="4">
    <source>
        <dbReference type="ARBA" id="ARBA00023157"/>
    </source>
</evidence>
<dbReference type="EMBL" id="BAAAPM010000003">
    <property type="protein sequence ID" value="GAA1723152.1"/>
    <property type="molecule type" value="Genomic_DNA"/>
</dbReference>
<comment type="catalytic activity">
    <reaction evidence="6 7">
        <text>[thioredoxin]-dithiol + NADP(+) = [thioredoxin]-disulfide + NADPH + H(+)</text>
        <dbReference type="Rhea" id="RHEA:20345"/>
        <dbReference type="Rhea" id="RHEA-COMP:10698"/>
        <dbReference type="Rhea" id="RHEA-COMP:10700"/>
        <dbReference type="ChEBI" id="CHEBI:15378"/>
        <dbReference type="ChEBI" id="CHEBI:29950"/>
        <dbReference type="ChEBI" id="CHEBI:50058"/>
        <dbReference type="ChEBI" id="CHEBI:57783"/>
        <dbReference type="ChEBI" id="CHEBI:58349"/>
        <dbReference type="EC" id="1.8.1.9"/>
    </reaction>
</comment>
<dbReference type="Proteomes" id="UP001501138">
    <property type="component" value="Unassembled WGS sequence"/>
</dbReference>
<dbReference type="Gene3D" id="3.50.50.60">
    <property type="entry name" value="FAD/NAD(P)-binding domain"/>
    <property type="match status" value="2"/>
</dbReference>
<comment type="similarity">
    <text evidence="7">Belongs to the class-II pyridine nucleotide-disulfide oxidoreductase family.</text>
</comment>
<name>A0ABN2JDC3_9MICO</name>
<evidence type="ECO:0000256" key="7">
    <source>
        <dbReference type="RuleBase" id="RU003880"/>
    </source>
</evidence>
<keyword evidence="3 7" id="KW-0560">Oxidoreductase</keyword>
<dbReference type="PANTHER" id="PTHR48105">
    <property type="entry name" value="THIOREDOXIN REDUCTASE 1-RELATED-RELATED"/>
    <property type="match status" value="1"/>
</dbReference>
<dbReference type="RefSeq" id="WP_425553697.1">
    <property type="nucleotide sequence ID" value="NZ_BAAAPM010000003.1"/>
</dbReference>
<dbReference type="SUPFAM" id="SSF51905">
    <property type="entry name" value="FAD/NAD(P)-binding domain"/>
    <property type="match status" value="1"/>
</dbReference>
<dbReference type="InterPro" id="IPR008255">
    <property type="entry name" value="Pyr_nucl-diS_OxRdtase_2_AS"/>
</dbReference>
<keyword evidence="12" id="KW-1185">Reference proteome</keyword>
<keyword evidence="1 7" id="KW-0285">Flavoprotein</keyword>
<protein>
    <recommendedName>
        <fullName evidence="7">Thioredoxin reductase</fullName>
        <ecNumber evidence="7">1.8.1.9</ecNumber>
    </recommendedName>
</protein>
<dbReference type="NCBIfam" id="TIGR01292">
    <property type="entry name" value="TRX_reduct"/>
    <property type="match status" value="1"/>
</dbReference>
<evidence type="ECO:0000256" key="5">
    <source>
        <dbReference type="ARBA" id="ARBA00023284"/>
    </source>
</evidence>
<dbReference type="EC" id="1.8.1.9" evidence="7"/>
<dbReference type="InterPro" id="IPR036188">
    <property type="entry name" value="FAD/NAD-bd_sf"/>
</dbReference>
<evidence type="ECO:0000256" key="6">
    <source>
        <dbReference type="ARBA" id="ARBA00048132"/>
    </source>
</evidence>
<keyword evidence="4" id="KW-1015">Disulfide bond</keyword>
<dbReference type="PRINTS" id="PR00368">
    <property type="entry name" value="FADPNR"/>
</dbReference>
<reference evidence="11 12" key="1">
    <citation type="journal article" date="2019" name="Int. J. Syst. Evol. Microbiol.">
        <title>The Global Catalogue of Microorganisms (GCM) 10K type strain sequencing project: providing services to taxonomists for standard genome sequencing and annotation.</title>
        <authorList>
            <consortium name="The Broad Institute Genomics Platform"/>
            <consortium name="The Broad Institute Genome Sequencing Center for Infectious Disease"/>
            <person name="Wu L."/>
            <person name="Ma J."/>
        </authorList>
    </citation>
    <scope>NUCLEOTIDE SEQUENCE [LARGE SCALE GENOMIC DNA]</scope>
    <source>
        <strain evidence="11 12">JCM 15589</strain>
    </source>
</reference>
<accession>A0ABN2JDC3</accession>
<keyword evidence="8" id="KW-0521">NADP</keyword>
<comment type="cofactor">
    <cofactor evidence="8">
        <name>FAD</name>
        <dbReference type="ChEBI" id="CHEBI:57692"/>
    </cofactor>
    <text evidence="8">Binds 1 FAD per subunit.</text>
</comment>
<evidence type="ECO:0000256" key="1">
    <source>
        <dbReference type="ARBA" id="ARBA00022630"/>
    </source>
</evidence>
<evidence type="ECO:0000259" key="10">
    <source>
        <dbReference type="Pfam" id="PF07992"/>
    </source>
</evidence>
<gene>
    <name evidence="11" type="primary">trxB_2</name>
    <name evidence="11" type="ORF">GCM10009809_18740</name>
</gene>
<evidence type="ECO:0000256" key="9">
    <source>
        <dbReference type="SAM" id="MobiDB-lite"/>
    </source>
</evidence>
<organism evidence="11 12">
    <name type="scientific">Isoptericola hypogeus</name>
    <dbReference type="NCBI Taxonomy" id="300179"/>
    <lineage>
        <taxon>Bacteria</taxon>
        <taxon>Bacillati</taxon>
        <taxon>Actinomycetota</taxon>
        <taxon>Actinomycetes</taxon>
        <taxon>Micrococcales</taxon>
        <taxon>Promicromonosporaceae</taxon>
        <taxon>Isoptericola</taxon>
    </lineage>
</organism>
<keyword evidence="5 7" id="KW-0676">Redox-active center</keyword>
<comment type="caution">
    <text evidence="11">The sequence shown here is derived from an EMBL/GenBank/DDBJ whole genome shotgun (WGS) entry which is preliminary data.</text>
</comment>
<evidence type="ECO:0000256" key="8">
    <source>
        <dbReference type="RuleBase" id="RU003881"/>
    </source>
</evidence>
<dbReference type="InterPro" id="IPR050097">
    <property type="entry name" value="Ferredoxin-NADP_redctase_2"/>
</dbReference>
<evidence type="ECO:0000313" key="12">
    <source>
        <dbReference type="Proteomes" id="UP001501138"/>
    </source>
</evidence>
<evidence type="ECO:0000256" key="3">
    <source>
        <dbReference type="ARBA" id="ARBA00023002"/>
    </source>
</evidence>
<sequence>MIDQATATAGEATVHDIVIVGSGPAGYTAAVYAARAGLSPVVIAGSVTAGGALMNTTEVENFPGFPTGIQGPDLMEAMREQAEKFGARVLWDDAETVELSGDVKTVVTGGGETFRARAVILATGSAYRELGLEDEKRLSGRGVSWCATCDGFFFRDQHIAVVGGGDSAMEEATFLTRFASKVTVVHRRDGLRASKIMADRAEADPKIEFAWNSEVVGIAGDDKVSGLALRDTVTGEERQLDVTGLFVAIGHDPRTELIKGQVDLDDEGYILVEGRSTRTNLRGVFACGDAVDHTYRQAITAAGSGCAAALDAQAFLTELADREGEQALAGTPSTPTPEGLPAALDDALDSVAG</sequence>
<feature type="region of interest" description="Disordered" evidence="9">
    <location>
        <begin position="327"/>
        <end position="353"/>
    </location>
</feature>
<dbReference type="PRINTS" id="PR00469">
    <property type="entry name" value="PNDRDTASEII"/>
</dbReference>
<evidence type="ECO:0000313" key="11">
    <source>
        <dbReference type="EMBL" id="GAA1723152.1"/>
    </source>
</evidence>
<dbReference type="Pfam" id="PF07992">
    <property type="entry name" value="Pyr_redox_2"/>
    <property type="match status" value="1"/>
</dbReference>
<dbReference type="InterPro" id="IPR005982">
    <property type="entry name" value="Thioredox_Rdtase"/>
</dbReference>